<name>A0A1L7NMH4_PSEPU</name>
<dbReference type="Proteomes" id="UP000218731">
    <property type="component" value="Plasmid pKF715A"/>
</dbReference>
<organism evidence="1 2">
    <name type="scientific">Pseudomonas putida</name>
    <name type="common">Arthrobacter siderocapsulatus</name>
    <dbReference type="NCBI Taxonomy" id="303"/>
    <lineage>
        <taxon>Bacteria</taxon>
        <taxon>Pseudomonadati</taxon>
        <taxon>Pseudomonadota</taxon>
        <taxon>Gammaproteobacteria</taxon>
        <taxon>Pseudomonadales</taxon>
        <taxon>Pseudomonadaceae</taxon>
        <taxon>Pseudomonas</taxon>
    </lineage>
</organism>
<dbReference type="EMBL" id="AP015030">
    <property type="protein sequence ID" value="BAW26681.1"/>
    <property type="molecule type" value="Genomic_DNA"/>
</dbReference>
<accession>A0A1L7NMH4</accession>
<proteinExistence type="predicted"/>
<geneLocation type="plasmid" evidence="2">
    <name>pkf715a dna</name>
</geneLocation>
<evidence type="ECO:0000313" key="1">
    <source>
        <dbReference type="EMBL" id="BAW26681.1"/>
    </source>
</evidence>
<reference evidence="1 2" key="1">
    <citation type="submission" date="2015-11" db="EMBL/GenBank/DDBJ databases">
        <title>Complete genome sequencing of a biphenyl-degrading bacterium, Pseudomonas putida KF715 (=NBRC110667).</title>
        <authorList>
            <person name="Suenaga H."/>
            <person name="Fujihara N."/>
            <person name="Watanabe T."/>
            <person name="Hirose J."/>
            <person name="Kimura N."/>
            <person name="Yamazoe A."/>
            <person name="Hosoyama A."/>
            <person name="Shimodaira J."/>
            <person name="Furukawa K."/>
        </authorList>
    </citation>
    <scope>NUCLEOTIDE SEQUENCE [LARGE SCALE GENOMIC DNA]</scope>
    <source>
        <strain evidence="1 2">KF715</strain>
        <plasmid evidence="2">Plasmid pkf715a dna</plasmid>
    </source>
</reference>
<evidence type="ECO:0000313" key="2">
    <source>
        <dbReference type="Proteomes" id="UP000218731"/>
    </source>
</evidence>
<dbReference type="AlphaFoldDB" id="A0A1L7NMH4"/>
<protein>
    <submittedName>
        <fullName evidence="1">Uncharacterized protein</fullName>
    </submittedName>
</protein>
<sequence length="109" mass="10835">MAATASTDLLTRVNAALRKPPRIVSQFLNAGLVAAVHGAGATTAIGGAPAGGSPKGWWSNGVYLMFKDQAIACRSSGSRALLVLEGCAAAFAGSGLVIGLEPVPVASLD</sequence>
<keyword evidence="1" id="KW-0614">Plasmid</keyword>
<dbReference type="RefSeq" id="WP_096427031.1">
    <property type="nucleotide sequence ID" value="NZ_AP015030.1"/>
</dbReference>
<gene>
    <name evidence="1" type="ORF">KF715C_pA1760</name>
</gene>